<evidence type="ECO:0000313" key="2">
    <source>
        <dbReference type="Proteomes" id="UP000515406"/>
    </source>
</evidence>
<dbReference type="EMBL" id="LR828259">
    <property type="protein sequence ID" value="CAD0364862.1"/>
    <property type="molecule type" value="Genomic_DNA"/>
</dbReference>
<proteinExistence type="predicted"/>
<dbReference type="EMBL" id="LR828259">
    <property type="protein sequence ID" value="CAD0364863.1"/>
    <property type="molecule type" value="Genomic_DNA"/>
</dbReference>
<organism evidence="1 2">
    <name type="scientific">Xanthomonas hortorum pv. vitians</name>
    <dbReference type="NCBI Taxonomy" id="83224"/>
    <lineage>
        <taxon>Bacteria</taxon>
        <taxon>Pseudomonadati</taxon>
        <taxon>Pseudomonadota</taxon>
        <taxon>Gammaproteobacteria</taxon>
        <taxon>Lysobacterales</taxon>
        <taxon>Lysobacteraceae</taxon>
        <taxon>Xanthomonas</taxon>
    </lineage>
</organism>
<reference evidence="1 2" key="1">
    <citation type="submission" date="2020-07" db="EMBL/GenBank/DDBJ databases">
        <authorList>
            <person name="Pothier F. J."/>
        </authorList>
    </citation>
    <scope>NUCLEOTIDE SEQUENCE [LARGE SCALE GENOMIC DNA]</scope>
    <source>
        <strain evidence="1 2">CFBP 498</strain>
        <plasmid evidence="1 2">CFBP498_p47</plasmid>
    </source>
</reference>
<name>A0A6V7FM46_9XANT</name>
<accession>A0A6V7FM46</accession>
<dbReference type="AlphaFoldDB" id="A0A6V7FM46"/>
<dbReference type="Proteomes" id="UP000515406">
    <property type="component" value="Plasmid CFBP498_p47"/>
</dbReference>
<geneLocation type="plasmid" evidence="1 2">
    <name>CFBP498_p47</name>
</geneLocation>
<sequence>MQHLDYLRFMCGRSPPACLLPPYCVELAVMCAGGLAAIMLAARLEMIEDQTSMFDRSIMTSPISITTLAELASAGVLRTVQLVGQVGGYTVMVRVGQTEKQLTGQRGEPRVFASLDTAATQLLALGVTVFEVLPANYVRAPKVYRRGRPAALKALAKIQREAKPAKPAKKPAGAATVATAAKILPSDRAQLKLPGLPRTRKAARAIRASP</sequence>
<keyword evidence="1" id="KW-0614">Plasmid</keyword>
<gene>
    <name evidence="1" type="ORF">CFBP498_50510</name>
</gene>
<evidence type="ECO:0000313" key="1">
    <source>
        <dbReference type="EMBL" id="CAD0364863.1"/>
    </source>
</evidence>
<protein>
    <submittedName>
        <fullName evidence="1">Uncharacterized protein</fullName>
    </submittedName>
</protein>
<keyword evidence="2" id="KW-1185">Reference proteome</keyword>